<keyword evidence="7 9" id="KW-1133">Transmembrane helix</keyword>
<organism evidence="12 13">
    <name type="scientific">Tepidibacter thalassicus DSM 15285</name>
    <dbReference type="NCBI Taxonomy" id="1123350"/>
    <lineage>
        <taxon>Bacteria</taxon>
        <taxon>Bacillati</taxon>
        <taxon>Bacillota</taxon>
        <taxon>Clostridia</taxon>
        <taxon>Peptostreptococcales</taxon>
        <taxon>Peptostreptococcaceae</taxon>
        <taxon>Tepidibacter</taxon>
    </lineage>
</organism>
<feature type="transmembrane region" description="Helical" evidence="9">
    <location>
        <begin position="57"/>
        <end position="75"/>
    </location>
</feature>
<comment type="pathway">
    <text evidence="9">Protein modification; lipoprotein biosynthesis (signal peptide cleavage).</text>
</comment>
<evidence type="ECO:0000256" key="4">
    <source>
        <dbReference type="ARBA" id="ARBA00022692"/>
    </source>
</evidence>
<proteinExistence type="inferred from homology"/>
<dbReference type="Pfam" id="PF01252">
    <property type="entry name" value="Peptidase_A8"/>
    <property type="match status" value="1"/>
</dbReference>
<evidence type="ECO:0000256" key="2">
    <source>
        <dbReference type="ARBA" id="ARBA00022475"/>
    </source>
</evidence>
<dbReference type="GO" id="GO:0006508">
    <property type="term" value="P:proteolysis"/>
    <property type="evidence" value="ECO:0007669"/>
    <property type="project" value="UniProtKB-KW"/>
</dbReference>
<comment type="subcellular location">
    <subcellularLocation>
        <location evidence="9">Cell membrane</location>
        <topology evidence="9">Multi-pass membrane protein</topology>
    </subcellularLocation>
</comment>
<evidence type="ECO:0000256" key="1">
    <source>
        <dbReference type="ARBA" id="ARBA00006139"/>
    </source>
</evidence>
<dbReference type="HAMAP" id="MF_00161">
    <property type="entry name" value="LspA"/>
    <property type="match status" value="1"/>
</dbReference>
<dbReference type="EC" id="3.4.23.36" evidence="9"/>
<keyword evidence="2 9" id="KW-1003">Cell membrane</keyword>
<dbReference type="OrthoDB" id="9810259at2"/>
<feature type="active site" evidence="9">
    <location>
        <position position="124"/>
    </location>
</feature>
<keyword evidence="3 9" id="KW-0645">Protease</keyword>
<keyword evidence="5 9" id="KW-0064">Aspartyl protease</keyword>
<evidence type="ECO:0000256" key="3">
    <source>
        <dbReference type="ARBA" id="ARBA00022670"/>
    </source>
</evidence>
<feature type="transmembrane region" description="Helical" evidence="9">
    <location>
        <begin position="82"/>
        <end position="100"/>
    </location>
</feature>
<comment type="similarity">
    <text evidence="1 9 11">Belongs to the peptidase A8 family.</text>
</comment>
<dbReference type="NCBIfam" id="TIGR00077">
    <property type="entry name" value="lspA"/>
    <property type="match status" value="1"/>
</dbReference>
<dbReference type="PROSITE" id="PS00855">
    <property type="entry name" value="SPASE_II"/>
    <property type="match status" value="1"/>
</dbReference>
<protein>
    <recommendedName>
        <fullName evidence="9">Lipoprotein signal peptidase</fullName>
        <ecNumber evidence="9">3.4.23.36</ecNumber>
    </recommendedName>
    <alternativeName>
        <fullName evidence="9">Prolipoprotein signal peptidase</fullName>
    </alternativeName>
    <alternativeName>
        <fullName evidence="9">Signal peptidase II</fullName>
        <shortName evidence="9">SPase II</shortName>
    </alternativeName>
</protein>
<accession>A0A1M5Q7W3</accession>
<evidence type="ECO:0000256" key="6">
    <source>
        <dbReference type="ARBA" id="ARBA00022801"/>
    </source>
</evidence>
<dbReference type="STRING" id="1123350.SAMN02744040_00847"/>
<evidence type="ECO:0000313" key="13">
    <source>
        <dbReference type="Proteomes" id="UP000242520"/>
    </source>
</evidence>
<evidence type="ECO:0000256" key="9">
    <source>
        <dbReference type="HAMAP-Rule" id="MF_00161"/>
    </source>
</evidence>
<keyword evidence="4 9" id="KW-0812">Transmembrane</keyword>
<name>A0A1M5Q7W3_9FIRM</name>
<dbReference type="GO" id="GO:0004190">
    <property type="term" value="F:aspartic-type endopeptidase activity"/>
    <property type="evidence" value="ECO:0007669"/>
    <property type="project" value="UniProtKB-UniRule"/>
</dbReference>
<gene>
    <name evidence="9" type="primary">lspA</name>
    <name evidence="12" type="ORF">SAMN02744040_00847</name>
</gene>
<evidence type="ECO:0000256" key="10">
    <source>
        <dbReference type="RuleBase" id="RU000594"/>
    </source>
</evidence>
<dbReference type="EMBL" id="FQXH01000007">
    <property type="protein sequence ID" value="SHH10006.1"/>
    <property type="molecule type" value="Genomic_DNA"/>
</dbReference>
<sequence>MSIMLILFLIGLDQITKYFVLKYLSQVGSIVIVKNIFNLTYVENRGAAFGILQNQKWFFITISLGVTVFILYYLFSNKNLGVCTRISLILILSGAIGNLIDRIRLNFVVDFLDFIVWPVFNVADICVVIGGILLSYTIIWGKE</sequence>
<evidence type="ECO:0000256" key="5">
    <source>
        <dbReference type="ARBA" id="ARBA00022750"/>
    </source>
</evidence>
<comment type="catalytic activity">
    <reaction evidence="9 10">
        <text>Release of signal peptides from bacterial membrane prolipoproteins. Hydrolyzes -Xaa-Yaa-Zaa-|-(S,diacylglyceryl)Cys-, in which Xaa is hydrophobic (preferably Leu), and Yaa (Ala or Ser) and Zaa (Gly or Ala) have small, neutral side chains.</text>
        <dbReference type="EC" id="3.4.23.36"/>
    </reaction>
</comment>
<dbReference type="GO" id="GO:0005886">
    <property type="term" value="C:plasma membrane"/>
    <property type="evidence" value="ECO:0007669"/>
    <property type="project" value="UniProtKB-SubCell"/>
</dbReference>
<keyword evidence="6 9" id="KW-0378">Hydrolase</keyword>
<keyword evidence="8 9" id="KW-0472">Membrane</keyword>
<dbReference type="PRINTS" id="PR00781">
    <property type="entry name" value="LIPOSIGPTASE"/>
</dbReference>
<evidence type="ECO:0000313" key="12">
    <source>
        <dbReference type="EMBL" id="SHH10006.1"/>
    </source>
</evidence>
<comment type="function">
    <text evidence="9 10">This protein specifically catalyzes the removal of signal peptides from prolipoproteins.</text>
</comment>
<dbReference type="PANTHER" id="PTHR33695">
    <property type="entry name" value="LIPOPROTEIN SIGNAL PEPTIDASE"/>
    <property type="match status" value="1"/>
</dbReference>
<dbReference type="InterPro" id="IPR001872">
    <property type="entry name" value="Peptidase_A8"/>
</dbReference>
<feature type="transmembrane region" description="Helical" evidence="9">
    <location>
        <begin position="20"/>
        <end position="37"/>
    </location>
</feature>
<reference evidence="13" key="1">
    <citation type="submission" date="2016-11" db="EMBL/GenBank/DDBJ databases">
        <authorList>
            <person name="Varghese N."/>
            <person name="Submissions S."/>
        </authorList>
    </citation>
    <scope>NUCLEOTIDE SEQUENCE [LARGE SCALE GENOMIC DNA]</scope>
    <source>
        <strain evidence="13">DSM 15285</strain>
    </source>
</reference>
<dbReference type="AlphaFoldDB" id="A0A1M5Q7W3"/>
<keyword evidence="13" id="KW-1185">Reference proteome</keyword>
<dbReference type="UniPathway" id="UPA00665"/>
<dbReference type="PANTHER" id="PTHR33695:SF1">
    <property type="entry name" value="LIPOPROTEIN SIGNAL PEPTIDASE"/>
    <property type="match status" value="1"/>
</dbReference>
<dbReference type="Proteomes" id="UP000242520">
    <property type="component" value="Unassembled WGS sequence"/>
</dbReference>
<evidence type="ECO:0000256" key="7">
    <source>
        <dbReference type="ARBA" id="ARBA00022989"/>
    </source>
</evidence>
<feature type="active site" evidence="9">
    <location>
        <position position="110"/>
    </location>
</feature>
<evidence type="ECO:0000256" key="8">
    <source>
        <dbReference type="ARBA" id="ARBA00023136"/>
    </source>
</evidence>
<evidence type="ECO:0000256" key="11">
    <source>
        <dbReference type="RuleBase" id="RU004181"/>
    </source>
</evidence>
<feature type="transmembrane region" description="Helical" evidence="9">
    <location>
        <begin position="115"/>
        <end position="139"/>
    </location>
</feature>